<dbReference type="PANTHER" id="PTHR13817:SF73">
    <property type="entry name" value="FIBRONECTIN TYPE-III DOMAIN-CONTAINING PROTEIN"/>
    <property type="match status" value="1"/>
</dbReference>
<dbReference type="OMA" id="IWANNKL"/>
<dbReference type="OrthoDB" id="6266590at2759"/>
<dbReference type="PROSITE" id="PS50835">
    <property type="entry name" value="IG_LIKE"/>
    <property type="match status" value="1"/>
</dbReference>
<dbReference type="CDD" id="cd00063">
    <property type="entry name" value="FN3"/>
    <property type="match status" value="1"/>
</dbReference>
<feature type="non-terminal residue" evidence="2">
    <location>
        <position position="1"/>
    </location>
</feature>
<dbReference type="PANTHER" id="PTHR13817">
    <property type="entry name" value="TITIN"/>
    <property type="match status" value="1"/>
</dbReference>
<dbReference type="InterPro" id="IPR003599">
    <property type="entry name" value="Ig_sub"/>
</dbReference>
<proteinExistence type="predicted"/>
<keyword evidence="1" id="KW-0677">Repeat</keyword>
<evidence type="ECO:0000256" key="1">
    <source>
        <dbReference type="ARBA" id="ARBA00022737"/>
    </source>
</evidence>
<dbReference type="PROSITE" id="PS50853">
    <property type="entry name" value="FN3"/>
    <property type="match status" value="1"/>
</dbReference>
<dbReference type="Gene3D" id="2.60.40.10">
    <property type="entry name" value="Immunoglobulins"/>
    <property type="match status" value="2"/>
</dbReference>
<dbReference type="InterPro" id="IPR013783">
    <property type="entry name" value="Ig-like_fold"/>
</dbReference>
<gene>
    <name evidence="2" type="ORF">YQE_10869</name>
</gene>
<name>N6SXP6_DENPD</name>
<dbReference type="InterPro" id="IPR036179">
    <property type="entry name" value="Ig-like_dom_sf"/>
</dbReference>
<dbReference type="SMART" id="SM00409">
    <property type="entry name" value="IG"/>
    <property type="match status" value="1"/>
</dbReference>
<sequence length="355" mass="39590">MYHTLQFVLCLVSIFLQAKAATVKRVSVDLGKNVTIKCPLNNSRDVMWEREGREPGRNTKMTVLESGSMFLATVDRSDSGIYSCIRENDVKDIRGKVNVTVRMADQAAAYRCSLIAPPPPLVVSIKCSTILVLVLWQVIGTGGYPISYFGAQYRPAFINTSWIPISPNHIMPSSRQIEVYSLRPNTTYEFRMWATNQLGKSPVTYVLATTKAQYTEEGMYQPKTRMSGGFCVELIERAHATGLMNGRYSVLSLYRVHLLKGADQFDTRWWAAAVGIVMGALVLLGLGTCLLLCRECQRPSVVEDEPEIIELLPNIILNPGFEGPSRFDDITPDENSNNGTLTRLNNNTVVQPQDL</sequence>
<dbReference type="SUPFAM" id="SSF48726">
    <property type="entry name" value="Immunoglobulin"/>
    <property type="match status" value="1"/>
</dbReference>
<dbReference type="SMART" id="SM00060">
    <property type="entry name" value="FN3"/>
    <property type="match status" value="1"/>
</dbReference>
<accession>N6SXP6</accession>
<dbReference type="EMBL" id="KB741216">
    <property type="protein sequence ID" value="ENN72529.1"/>
    <property type="molecule type" value="Genomic_DNA"/>
</dbReference>
<dbReference type="InterPro" id="IPR013098">
    <property type="entry name" value="Ig_I-set"/>
</dbReference>
<dbReference type="Pfam" id="PF07679">
    <property type="entry name" value="I-set"/>
    <property type="match status" value="1"/>
</dbReference>
<dbReference type="InterPro" id="IPR003598">
    <property type="entry name" value="Ig_sub2"/>
</dbReference>
<evidence type="ECO:0000313" key="2">
    <source>
        <dbReference type="EMBL" id="ENN72529.1"/>
    </source>
</evidence>
<dbReference type="GO" id="GO:0009653">
    <property type="term" value="P:anatomical structure morphogenesis"/>
    <property type="evidence" value="ECO:0007669"/>
    <property type="project" value="UniProtKB-ARBA"/>
</dbReference>
<dbReference type="InterPro" id="IPR007110">
    <property type="entry name" value="Ig-like_dom"/>
</dbReference>
<dbReference type="InterPro" id="IPR050964">
    <property type="entry name" value="Striated_Muscle_Regulatory"/>
</dbReference>
<dbReference type="HOGENOM" id="CLU_071911_0_0_1"/>
<dbReference type="SUPFAM" id="SSF49265">
    <property type="entry name" value="Fibronectin type III"/>
    <property type="match status" value="1"/>
</dbReference>
<dbReference type="SMART" id="SM00408">
    <property type="entry name" value="IGc2"/>
    <property type="match status" value="1"/>
</dbReference>
<organism evidence="2">
    <name type="scientific">Dendroctonus ponderosae</name>
    <name type="common">Mountain pine beetle</name>
    <dbReference type="NCBI Taxonomy" id="77166"/>
    <lineage>
        <taxon>Eukaryota</taxon>
        <taxon>Metazoa</taxon>
        <taxon>Ecdysozoa</taxon>
        <taxon>Arthropoda</taxon>
        <taxon>Hexapoda</taxon>
        <taxon>Insecta</taxon>
        <taxon>Pterygota</taxon>
        <taxon>Neoptera</taxon>
        <taxon>Endopterygota</taxon>
        <taxon>Coleoptera</taxon>
        <taxon>Polyphaga</taxon>
        <taxon>Cucujiformia</taxon>
        <taxon>Curculionidae</taxon>
        <taxon>Scolytinae</taxon>
        <taxon>Dendroctonus</taxon>
    </lineage>
</organism>
<dbReference type="GO" id="GO:0030154">
    <property type="term" value="P:cell differentiation"/>
    <property type="evidence" value="ECO:0007669"/>
    <property type="project" value="UniProtKB-ARBA"/>
</dbReference>
<dbReference type="AlphaFoldDB" id="N6SXP6"/>
<reference evidence="2" key="1">
    <citation type="journal article" date="2013" name="Genome Biol.">
        <title>Draft genome of the mountain pine beetle, Dendroctonus ponderosae Hopkins, a major forest pest.</title>
        <authorList>
            <person name="Keeling C.I."/>
            <person name="Yuen M.M."/>
            <person name="Liao N.Y."/>
            <person name="Docking T.R."/>
            <person name="Chan S.K."/>
            <person name="Taylor G.A."/>
            <person name="Palmquist D.L."/>
            <person name="Jackman S.D."/>
            <person name="Nguyen A."/>
            <person name="Li M."/>
            <person name="Henderson H."/>
            <person name="Janes J.K."/>
            <person name="Zhao Y."/>
            <person name="Pandoh P."/>
            <person name="Moore R."/>
            <person name="Sperling F.A."/>
            <person name="Huber D.P."/>
            <person name="Birol I."/>
            <person name="Jones S.J."/>
            <person name="Bohlmann J."/>
        </authorList>
    </citation>
    <scope>NUCLEOTIDE SEQUENCE</scope>
</reference>
<dbReference type="InterPro" id="IPR003961">
    <property type="entry name" value="FN3_dom"/>
</dbReference>
<protein>
    <submittedName>
        <fullName evidence="2">Uncharacterized protein</fullName>
    </submittedName>
</protein>
<dbReference type="InterPro" id="IPR036116">
    <property type="entry name" value="FN3_sf"/>
</dbReference>